<dbReference type="GO" id="GO:0046872">
    <property type="term" value="F:metal ion binding"/>
    <property type="evidence" value="ECO:0007669"/>
    <property type="project" value="UniProtKB-KW"/>
</dbReference>
<proteinExistence type="predicted"/>
<dbReference type="Proteomes" id="UP000430975">
    <property type="component" value="Unassembled WGS sequence"/>
</dbReference>
<dbReference type="SUPFAM" id="SSF109604">
    <property type="entry name" value="HD-domain/PDEase-like"/>
    <property type="match status" value="1"/>
</dbReference>
<evidence type="ECO:0000256" key="5">
    <source>
        <dbReference type="ARBA" id="ARBA00023004"/>
    </source>
</evidence>
<evidence type="ECO:0000256" key="6">
    <source>
        <dbReference type="ARBA" id="ARBA00049417"/>
    </source>
</evidence>
<dbReference type="PANTHER" id="PTHR35795:SF1">
    <property type="entry name" value="BIS(5'-NUCLEOSYL)-TETRAPHOSPHATASE, SYMMETRICAL"/>
    <property type="match status" value="1"/>
</dbReference>
<comment type="caution">
    <text evidence="8">The sequence shown here is derived from an EMBL/GenBank/DDBJ whole genome shotgun (WGS) entry which is preliminary data.</text>
</comment>
<dbReference type="PANTHER" id="PTHR35795">
    <property type="entry name" value="SLR1885 PROTEIN"/>
    <property type="match status" value="1"/>
</dbReference>
<keyword evidence="9" id="KW-1185">Reference proteome</keyword>
<keyword evidence="3" id="KW-0547">Nucleotide-binding</keyword>
<dbReference type="EC" id="3.6.1.41" evidence="1"/>
<dbReference type="GO" id="GO:0000166">
    <property type="term" value="F:nucleotide binding"/>
    <property type="evidence" value="ECO:0007669"/>
    <property type="project" value="UniProtKB-KW"/>
</dbReference>
<comment type="catalytic activity">
    <reaction evidence="6">
        <text>P(1),P(4)-bis(5'-adenosyl) tetraphosphate + H2O = 2 ADP + 2 H(+)</text>
        <dbReference type="Rhea" id="RHEA:24252"/>
        <dbReference type="ChEBI" id="CHEBI:15377"/>
        <dbReference type="ChEBI" id="CHEBI:15378"/>
        <dbReference type="ChEBI" id="CHEBI:58141"/>
        <dbReference type="ChEBI" id="CHEBI:456216"/>
        <dbReference type="EC" id="3.6.1.41"/>
    </reaction>
</comment>
<gene>
    <name evidence="8" type="ORF">GIY09_04600</name>
</gene>
<reference evidence="8 9" key="1">
    <citation type="submission" date="2019-11" db="EMBL/GenBank/DDBJ databases">
        <title>Characterisation of Fundicoccus ignavus gen. nov. sp. nov., a novel genus of the family Aerococcaceae isolated from bulk tank milk.</title>
        <authorList>
            <person name="Siebert A."/>
            <person name="Huptas C."/>
            <person name="Wenning M."/>
            <person name="Scherer S."/>
            <person name="Doll E.V."/>
        </authorList>
    </citation>
    <scope>NUCLEOTIDE SEQUENCE [LARGE SCALE GENOMIC DNA]</scope>
    <source>
        <strain evidence="8 9">WS4759</strain>
    </source>
</reference>
<dbReference type="AlphaFoldDB" id="A0A6I2GEQ5"/>
<evidence type="ECO:0000256" key="4">
    <source>
        <dbReference type="ARBA" id="ARBA00022801"/>
    </source>
</evidence>
<keyword evidence="5" id="KW-0408">Iron</keyword>
<feature type="domain" description="HD/PDEase" evidence="7">
    <location>
        <begin position="25"/>
        <end position="152"/>
    </location>
</feature>
<dbReference type="InterPro" id="IPR005249">
    <property type="entry name" value="YqeK"/>
</dbReference>
<evidence type="ECO:0000313" key="9">
    <source>
        <dbReference type="Proteomes" id="UP000430975"/>
    </source>
</evidence>
<evidence type="ECO:0000256" key="3">
    <source>
        <dbReference type="ARBA" id="ARBA00022741"/>
    </source>
</evidence>
<sequence>MPIEYTHGLINCSRESLVDQLRQTIKPSRFEHVLRVESTALSLAEKLDADLETVSVVALMHDFAKEMPADSMLELALKFWPNEELKLANDNIWHGPAAAQLCKDQFGCNDQSMLNAIAGHTIGWFEMDQLAKILYMADYIEPGRNFKGVEKARQLTNENLDKACEFKMTETIKYLIKQRVIIFPGTIDIYNAWIEQKMFSEERI</sequence>
<dbReference type="InterPro" id="IPR003607">
    <property type="entry name" value="HD/PDEase_dom"/>
</dbReference>
<dbReference type="RefSeq" id="WP_153863343.1">
    <property type="nucleotide sequence ID" value="NZ_WJQS01000003.1"/>
</dbReference>
<organism evidence="8 9">
    <name type="scientific">Fundicoccus ignavus</name>
    <dbReference type="NCBI Taxonomy" id="2664442"/>
    <lineage>
        <taxon>Bacteria</taxon>
        <taxon>Bacillati</taxon>
        <taxon>Bacillota</taxon>
        <taxon>Bacilli</taxon>
        <taxon>Lactobacillales</taxon>
        <taxon>Aerococcaceae</taxon>
        <taxon>Fundicoccus</taxon>
    </lineage>
</organism>
<name>A0A6I2GEQ5_9LACT</name>
<evidence type="ECO:0000256" key="1">
    <source>
        <dbReference type="ARBA" id="ARBA00012506"/>
    </source>
</evidence>
<dbReference type="GO" id="GO:0008803">
    <property type="term" value="F:bis(5'-nucleosyl)-tetraphosphatase (symmetrical) activity"/>
    <property type="evidence" value="ECO:0007669"/>
    <property type="project" value="UniProtKB-EC"/>
</dbReference>
<dbReference type="EMBL" id="WJQS01000003">
    <property type="protein sequence ID" value="MRI85154.1"/>
    <property type="molecule type" value="Genomic_DNA"/>
</dbReference>
<dbReference type="InterPro" id="IPR051094">
    <property type="entry name" value="Diverse_Catalytic_Enzymes"/>
</dbReference>
<dbReference type="Pfam" id="PF01966">
    <property type="entry name" value="HD"/>
    <property type="match status" value="1"/>
</dbReference>
<dbReference type="InterPro" id="IPR006674">
    <property type="entry name" value="HD_domain"/>
</dbReference>
<dbReference type="SMART" id="SM00471">
    <property type="entry name" value="HDc"/>
    <property type="match status" value="1"/>
</dbReference>
<evidence type="ECO:0000313" key="8">
    <source>
        <dbReference type="EMBL" id="MRI85154.1"/>
    </source>
</evidence>
<evidence type="ECO:0000256" key="2">
    <source>
        <dbReference type="ARBA" id="ARBA00022723"/>
    </source>
</evidence>
<evidence type="ECO:0000259" key="7">
    <source>
        <dbReference type="SMART" id="SM00471"/>
    </source>
</evidence>
<dbReference type="CDD" id="cd00077">
    <property type="entry name" value="HDc"/>
    <property type="match status" value="1"/>
</dbReference>
<protein>
    <recommendedName>
        <fullName evidence="1">bis(5'-nucleosyl)-tetraphosphatase (symmetrical)</fullName>
        <ecNumber evidence="1">3.6.1.41</ecNumber>
    </recommendedName>
</protein>
<dbReference type="NCBIfam" id="TIGR00488">
    <property type="entry name" value="bis(5'-nucleosyl)-tetraphosphatase (symmetrical) YqeK"/>
    <property type="match status" value="1"/>
</dbReference>
<accession>A0A6I2GEQ5</accession>
<keyword evidence="2" id="KW-0479">Metal-binding</keyword>
<dbReference type="Gene3D" id="1.10.3210.10">
    <property type="entry name" value="Hypothetical protein af1432"/>
    <property type="match status" value="1"/>
</dbReference>
<keyword evidence="4" id="KW-0378">Hydrolase</keyword>